<dbReference type="OrthoDB" id="6145499at2759"/>
<dbReference type="GO" id="GO:0006357">
    <property type="term" value="P:regulation of transcription by RNA polymerase II"/>
    <property type="evidence" value="ECO:0007669"/>
    <property type="project" value="TreeGrafter"/>
</dbReference>
<keyword evidence="3" id="KW-0677">Repeat</keyword>
<dbReference type="SMART" id="SM00355">
    <property type="entry name" value="ZnF_C2H2"/>
    <property type="match status" value="6"/>
</dbReference>
<dbReference type="InterPro" id="IPR036236">
    <property type="entry name" value="Znf_C2H2_sf"/>
</dbReference>
<dbReference type="GO" id="GO:0005634">
    <property type="term" value="C:nucleus"/>
    <property type="evidence" value="ECO:0007669"/>
    <property type="project" value="UniProtKB-SubCell"/>
</dbReference>
<keyword evidence="5" id="KW-0862">Zinc</keyword>
<dbReference type="InterPro" id="IPR051061">
    <property type="entry name" value="Zinc_finger_trans_reg"/>
</dbReference>
<comment type="subcellular location">
    <subcellularLocation>
        <location evidence="1">Nucleus</location>
    </subcellularLocation>
</comment>
<keyword evidence="2" id="KW-0479">Metal-binding</keyword>
<keyword evidence="11" id="KW-1185">Reference proteome</keyword>
<dbReference type="InterPro" id="IPR013087">
    <property type="entry name" value="Znf_C2H2_type"/>
</dbReference>
<feature type="domain" description="C2H2-type" evidence="9">
    <location>
        <begin position="218"/>
        <end position="247"/>
    </location>
</feature>
<dbReference type="SUPFAM" id="SSF57667">
    <property type="entry name" value="beta-beta-alpha zinc fingers"/>
    <property type="match status" value="4"/>
</dbReference>
<evidence type="ECO:0000256" key="6">
    <source>
        <dbReference type="ARBA" id="ARBA00023242"/>
    </source>
</evidence>
<dbReference type="AlphaFoldDB" id="A0A8S1CAT3"/>
<feature type="domain" description="C2H2-type" evidence="9">
    <location>
        <begin position="248"/>
        <end position="277"/>
    </location>
</feature>
<dbReference type="FunFam" id="3.30.160.60:FF:000397">
    <property type="entry name" value="Metal regulatory transcription factor 1"/>
    <property type="match status" value="1"/>
</dbReference>
<sequence length="517" mass="58172">MSVRTADESLTELITSQDLQDLQSCFEESSLNFERVFEQLPPVNTDKDSSPGFERTDSLNLDEIHMRIQSQELSEEPSHATITIETTDPDTKESDIKRFLCTYEGCDRTYSTAGNLRTHMKRHLGEYRFVCSEPNCGKAFLTSYSLRIHIRVHTKVKPFECKFADCEKAFNTLYRLRAHQRLHNGNTFNCKQKGCLKYFTTYSDLKKHVRTHTKEKPFKCIEDGCEKSFTASHHLKTHRRTHTGEKPYSCPEDDCSRTFSTSHSLKSHTKRHLNQASKRQKATNNGNTTDDEDTPSAQASDEYGASVTSISAEDGSVQAYAIIPLTEKNIQTISAHGVMTIKGYLSNSNEIRLQQEIPEHAAKIMLQLKSGEELTSIAGKATVTVETDQGVTQIDNWNGFENGNQTFLTVSNVMPESNMLKNITADADICRCDPCRCHEMPTDCRGCSNDLLRIVNNSLDSTSQQPKQTELAEPELSLVNSLTSDEFEQLPSISSQQLDNLSVLEVIFNSILSVSNC</sequence>
<proteinExistence type="predicted"/>
<dbReference type="FunFam" id="3.30.160.60:FF:001102">
    <property type="entry name" value="Transcription factor IIIA"/>
    <property type="match status" value="1"/>
</dbReference>
<feature type="domain" description="C2H2-type" evidence="9">
    <location>
        <begin position="159"/>
        <end position="188"/>
    </location>
</feature>
<evidence type="ECO:0000256" key="7">
    <source>
        <dbReference type="PROSITE-ProRule" id="PRU00042"/>
    </source>
</evidence>
<evidence type="ECO:0000256" key="2">
    <source>
        <dbReference type="ARBA" id="ARBA00022723"/>
    </source>
</evidence>
<feature type="domain" description="C2H2-type" evidence="9">
    <location>
        <begin position="99"/>
        <end position="128"/>
    </location>
</feature>
<reference evidence="10 11" key="1">
    <citation type="submission" date="2020-04" db="EMBL/GenBank/DDBJ databases">
        <authorList>
            <person name="Alioto T."/>
            <person name="Alioto T."/>
            <person name="Gomez Garrido J."/>
        </authorList>
    </citation>
    <scope>NUCLEOTIDE SEQUENCE [LARGE SCALE GENOMIC DNA]</scope>
</reference>
<dbReference type="GO" id="GO:0008270">
    <property type="term" value="F:zinc ion binding"/>
    <property type="evidence" value="ECO:0007669"/>
    <property type="project" value="UniProtKB-KW"/>
</dbReference>
<evidence type="ECO:0000313" key="11">
    <source>
        <dbReference type="Proteomes" id="UP000494165"/>
    </source>
</evidence>
<accession>A0A8S1CAT3</accession>
<dbReference type="Pfam" id="PF00096">
    <property type="entry name" value="zf-C2H2"/>
    <property type="match status" value="5"/>
</dbReference>
<evidence type="ECO:0000256" key="3">
    <source>
        <dbReference type="ARBA" id="ARBA00022737"/>
    </source>
</evidence>
<dbReference type="EMBL" id="CADEPI010000019">
    <property type="protein sequence ID" value="CAB3365125.1"/>
    <property type="molecule type" value="Genomic_DNA"/>
</dbReference>
<organism evidence="10 11">
    <name type="scientific">Cloeon dipterum</name>
    <dbReference type="NCBI Taxonomy" id="197152"/>
    <lineage>
        <taxon>Eukaryota</taxon>
        <taxon>Metazoa</taxon>
        <taxon>Ecdysozoa</taxon>
        <taxon>Arthropoda</taxon>
        <taxon>Hexapoda</taxon>
        <taxon>Insecta</taxon>
        <taxon>Pterygota</taxon>
        <taxon>Palaeoptera</taxon>
        <taxon>Ephemeroptera</taxon>
        <taxon>Pisciforma</taxon>
        <taxon>Baetidae</taxon>
        <taxon>Cloeon</taxon>
    </lineage>
</organism>
<gene>
    <name evidence="10" type="ORF">CLODIP_2_CD06706</name>
</gene>
<dbReference type="PANTHER" id="PTHR46179">
    <property type="entry name" value="ZINC FINGER PROTEIN"/>
    <property type="match status" value="1"/>
</dbReference>
<dbReference type="PROSITE" id="PS00028">
    <property type="entry name" value="ZINC_FINGER_C2H2_1"/>
    <property type="match status" value="6"/>
</dbReference>
<dbReference type="Proteomes" id="UP000494165">
    <property type="component" value="Unassembled WGS sequence"/>
</dbReference>
<feature type="region of interest" description="Disordered" evidence="8">
    <location>
        <begin position="261"/>
        <end position="305"/>
    </location>
</feature>
<dbReference type="PROSITE" id="PS50157">
    <property type="entry name" value="ZINC_FINGER_C2H2_2"/>
    <property type="match status" value="6"/>
</dbReference>
<evidence type="ECO:0000259" key="9">
    <source>
        <dbReference type="PROSITE" id="PS50157"/>
    </source>
</evidence>
<evidence type="ECO:0000256" key="8">
    <source>
        <dbReference type="SAM" id="MobiDB-lite"/>
    </source>
</evidence>
<protein>
    <recommendedName>
        <fullName evidence="9">C2H2-type domain-containing protein</fullName>
    </recommendedName>
</protein>
<comment type="caution">
    <text evidence="10">The sequence shown here is derived from an EMBL/GenBank/DDBJ whole genome shotgun (WGS) entry which is preliminary data.</text>
</comment>
<dbReference type="PANTHER" id="PTHR46179:SF25">
    <property type="entry name" value="METAL RESPONSE ELEMENT-BINDING TRANSCRIPTION FACTOR-1, ISOFORM C"/>
    <property type="match status" value="1"/>
</dbReference>
<dbReference type="FunFam" id="3.30.160.60:FF:000349">
    <property type="entry name" value="metal regulatory transcription factor 1"/>
    <property type="match status" value="1"/>
</dbReference>
<keyword evidence="6" id="KW-0539">Nucleus</keyword>
<feature type="domain" description="C2H2-type" evidence="9">
    <location>
        <begin position="188"/>
        <end position="217"/>
    </location>
</feature>
<evidence type="ECO:0000256" key="1">
    <source>
        <dbReference type="ARBA" id="ARBA00004123"/>
    </source>
</evidence>
<evidence type="ECO:0000313" key="10">
    <source>
        <dbReference type="EMBL" id="CAB3365125.1"/>
    </source>
</evidence>
<feature type="compositionally biased region" description="Basic residues" evidence="8">
    <location>
        <begin position="265"/>
        <end position="281"/>
    </location>
</feature>
<evidence type="ECO:0000256" key="4">
    <source>
        <dbReference type="ARBA" id="ARBA00022771"/>
    </source>
</evidence>
<evidence type="ECO:0000256" key="5">
    <source>
        <dbReference type="ARBA" id="ARBA00022833"/>
    </source>
</evidence>
<dbReference type="Gene3D" id="3.30.160.60">
    <property type="entry name" value="Classic Zinc Finger"/>
    <property type="match status" value="6"/>
</dbReference>
<feature type="domain" description="C2H2-type" evidence="9">
    <location>
        <begin position="129"/>
        <end position="158"/>
    </location>
</feature>
<name>A0A8S1CAT3_9INSE</name>
<dbReference type="FunFam" id="3.30.160.60:FF:000072">
    <property type="entry name" value="zinc finger protein 143 isoform X1"/>
    <property type="match status" value="3"/>
</dbReference>
<keyword evidence="4 7" id="KW-0863">Zinc-finger</keyword>